<name>A0A7C8R679_ORBOL</name>
<reference evidence="1 2" key="1">
    <citation type="submission" date="2020-01" db="EMBL/GenBank/DDBJ databases">
        <authorList>
            <person name="Palmer J.M."/>
        </authorList>
    </citation>
    <scope>NUCLEOTIDE SEQUENCE [LARGE SCALE GENOMIC DNA]</scope>
    <source>
        <strain evidence="1 2">TWF970</strain>
    </source>
</reference>
<gene>
    <name evidence="1" type="ORF">TWF970_008399</name>
</gene>
<dbReference type="AlphaFoldDB" id="A0A7C8R679"/>
<dbReference type="Proteomes" id="UP000474640">
    <property type="component" value="Unassembled WGS sequence"/>
</dbReference>
<evidence type="ECO:0000313" key="2">
    <source>
        <dbReference type="Proteomes" id="UP000474640"/>
    </source>
</evidence>
<comment type="caution">
    <text evidence="1">The sequence shown here is derived from an EMBL/GenBank/DDBJ whole genome shotgun (WGS) entry which is preliminary data.</text>
</comment>
<accession>A0A7C8R679</accession>
<organism evidence="1 2">
    <name type="scientific">Orbilia oligospora</name>
    <name type="common">Nematode-trapping fungus</name>
    <name type="synonym">Arthrobotrys oligospora</name>
    <dbReference type="NCBI Taxonomy" id="2813651"/>
    <lineage>
        <taxon>Eukaryota</taxon>
        <taxon>Fungi</taxon>
        <taxon>Dikarya</taxon>
        <taxon>Ascomycota</taxon>
        <taxon>Pezizomycotina</taxon>
        <taxon>Orbiliomycetes</taxon>
        <taxon>Orbiliales</taxon>
        <taxon>Orbiliaceae</taxon>
        <taxon>Orbilia</taxon>
    </lineage>
</organism>
<protein>
    <submittedName>
        <fullName evidence="1">Uncharacterized protein</fullName>
    </submittedName>
</protein>
<proteinExistence type="predicted"/>
<dbReference type="EMBL" id="JAABOJ010000049">
    <property type="protein sequence ID" value="KAF3273809.1"/>
    <property type="molecule type" value="Genomic_DNA"/>
</dbReference>
<sequence length="139" mass="16131">MQKGCQAYRGQAFMQGSSVDSTNMNACNCGNHALPFFFLDFGFWILTGQGYRSECWLRSAGSGGEFFTNSPIWKLSRAEQRRQLSLNRYNRLERRADSKDGRWKPKEQLIRTEDGVLSRFSFTVAWCRGLLLTRKRLEE</sequence>
<evidence type="ECO:0000313" key="1">
    <source>
        <dbReference type="EMBL" id="KAF3273809.1"/>
    </source>
</evidence>